<dbReference type="InterPro" id="IPR036291">
    <property type="entry name" value="NAD(P)-bd_dom_sf"/>
</dbReference>
<dbReference type="CDD" id="cd05233">
    <property type="entry name" value="SDR_c"/>
    <property type="match status" value="1"/>
</dbReference>
<reference evidence="3 4" key="1">
    <citation type="submission" date="2022-02" db="EMBL/GenBank/DDBJ databases">
        <title>Genome sequence data of Kingella unionensis sp. nov. strain CICC 24913 (CCUG 75125).</title>
        <authorList>
            <person name="Xiao M."/>
        </authorList>
    </citation>
    <scope>NUCLEOTIDE SEQUENCE [LARGE SCALE GENOMIC DNA]</scope>
    <source>
        <strain evidence="3 4">CICC 24913</strain>
    </source>
</reference>
<comment type="similarity">
    <text evidence="1">Belongs to the short-chain dehydrogenases/reductases (SDR) family.</text>
</comment>
<evidence type="ECO:0000256" key="2">
    <source>
        <dbReference type="ARBA" id="ARBA00023002"/>
    </source>
</evidence>
<evidence type="ECO:0000313" key="4">
    <source>
        <dbReference type="Proteomes" id="UP001298424"/>
    </source>
</evidence>
<name>A0ABS9NPL9_9NEIS</name>
<keyword evidence="4" id="KW-1185">Reference proteome</keyword>
<dbReference type="PRINTS" id="PR00081">
    <property type="entry name" value="GDHRDH"/>
</dbReference>
<dbReference type="NCBIfam" id="NF005681">
    <property type="entry name" value="PRK07478.1"/>
    <property type="match status" value="1"/>
</dbReference>
<dbReference type="EMBL" id="JAKOOW010000023">
    <property type="protein sequence ID" value="MCG6504056.1"/>
    <property type="molecule type" value="Genomic_DNA"/>
</dbReference>
<dbReference type="Proteomes" id="UP001298424">
    <property type="component" value="Unassembled WGS sequence"/>
</dbReference>
<protein>
    <submittedName>
        <fullName evidence="3">SDR family oxidoreductase</fullName>
    </submittedName>
</protein>
<accession>A0ABS9NPL9</accession>
<evidence type="ECO:0000256" key="1">
    <source>
        <dbReference type="ARBA" id="ARBA00006484"/>
    </source>
</evidence>
<gene>
    <name evidence="3" type="ORF">MB824_06070</name>
</gene>
<organism evidence="3 4">
    <name type="scientific">Kingella pumchi</name>
    <dbReference type="NCBI Taxonomy" id="2779506"/>
    <lineage>
        <taxon>Bacteria</taxon>
        <taxon>Pseudomonadati</taxon>
        <taxon>Pseudomonadota</taxon>
        <taxon>Betaproteobacteria</taxon>
        <taxon>Neisseriales</taxon>
        <taxon>Neisseriaceae</taxon>
        <taxon>Kingella</taxon>
    </lineage>
</organism>
<dbReference type="InterPro" id="IPR002347">
    <property type="entry name" value="SDR_fam"/>
</dbReference>
<proteinExistence type="inferred from homology"/>
<sequence length="253" mass="25490">MQNDFLNLNGKVAAVIGASSGIGRATALLLAKQGAAVVLCARRADELAQTAALVREAGGRAETVAGDARQPETHAAVVRTAEQVFGGLDIAVNNVGALGVYKPLAELSPDEWRDTLESNLTTAFLGARSQIPAMLARGGGALVFTSSFVGSSVALPNLSAYGTAKAALSALVKGITADYAAQGIRANAVLSGGVDTNMAGNAEQKAWAAGLHAVKRIAQPEEIASVIAFLASPAASFVTGASLFADGGNSSVK</sequence>
<dbReference type="Pfam" id="PF13561">
    <property type="entry name" value="adh_short_C2"/>
    <property type="match status" value="1"/>
</dbReference>
<evidence type="ECO:0000313" key="3">
    <source>
        <dbReference type="EMBL" id="MCG6504056.1"/>
    </source>
</evidence>
<dbReference type="Gene3D" id="3.40.50.720">
    <property type="entry name" value="NAD(P)-binding Rossmann-like Domain"/>
    <property type="match status" value="1"/>
</dbReference>
<dbReference type="SUPFAM" id="SSF51735">
    <property type="entry name" value="NAD(P)-binding Rossmann-fold domains"/>
    <property type="match status" value="1"/>
</dbReference>
<dbReference type="RefSeq" id="WP_238746812.1">
    <property type="nucleotide sequence ID" value="NZ_JAKOOW010000023.1"/>
</dbReference>
<keyword evidence="2" id="KW-0560">Oxidoreductase</keyword>
<dbReference type="PANTHER" id="PTHR24321:SF15">
    <property type="entry name" value="OXIDOREDUCTASE UCPA"/>
    <property type="match status" value="1"/>
</dbReference>
<dbReference type="PANTHER" id="PTHR24321">
    <property type="entry name" value="DEHYDROGENASES, SHORT CHAIN"/>
    <property type="match status" value="1"/>
</dbReference>
<comment type="caution">
    <text evidence="3">The sequence shown here is derived from an EMBL/GenBank/DDBJ whole genome shotgun (WGS) entry which is preliminary data.</text>
</comment>